<dbReference type="Gene3D" id="3.40.50.2000">
    <property type="entry name" value="Glycogen Phosphorylase B"/>
    <property type="match status" value="1"/>
</dbReference>
<dbReference type="InterPro" id="IPR029489">
    <property type="entry name" value="OGT/SEC/SPY_C"/>
</dbReference>
<dbReference type="Pfam" id="PF13432">
    <property type="entry name" value="TPR_16"/>
    <property type="match status" value="1"/>
</dbReference>
<gene>
    <name evidence="11" type="ORF">CTAYLR_003809</name>
</gene>
<evidence type="ECO:0000313" key="12">
    <source>
        <dbReference type="Proteomes" id="UP001230188"/>
    </source>
</evidence>
<dbReference type="Pfam" id="PF07721">
    <property type="entry name" value="TPR_4"/>
    <property type="match status" value="1"/>
</dbReference>
<dbReference type="InterPro" id="IPR011717">
    <property type="entry name" value="TPR-4"/>
</dbReference>
<name>A0AAD7UEE5_9STRA</name>
<feature type="repeat" description="TPR" evidence="8">
    <location>
        <begin position="243"/>
        <end position="276"/>
    </location>
</feature>
<evidence type="ECO:0000256" key="6">
    <source>
        <dbReference type="ARBA" id="ARBA00022737"/>
    </source>
</evidence>
<feature type="repeat" description="TPR" evidence="8">
    <location>
        <begin position="209"/>
        <end position="242"/>
    </location>
</feature>
<dbReference type="InterPro" id="IPR011990">
    <property type="entry name" value="TPR-like_helical_dom_sf"/>
</dbReference>
<feature type="domain" description="O-GlcNAc transferase C-terminal" evidence="10">
    <location>
        <begin position="660"/>
        <end position="732"/>
    </location>
</feature>
<dbReference type="GO" id="GO:0097363">
    <property type="term" value="F:protein O-acetylglucosaminyltransferase activity"/>
    <property type="evidence" value="ECO:0007669"/>
    <property type="project" value="UniProtKB-EC"/>
</dbReference>
<evidence type="ECO:0000256" key="2">
    <source>
        <dbReference type="ARBA" id="ARBA00005386"/>
    </source>
</evidence>
<evidence type="ECO:0000256" key="5">
    <source>
        <dbReference type="ARBA" id="ARBA00022679"/>
    </source>
</evidence>
<dbReference type="Pfam" id="PF13424">
    <property type="entry name" value="TPR_12"/>
    <property type="match status" value="1"/>
</dbReference>
<evidence type="ECO:0000256" key="4">
    <source>
        <dbReference type="ARBA" id="ARBA00022676"/>
    </source>
</evidence>
<evidence type="ECO:0000256" key="3">
    <source>
        <dbReference type="ARBA" id="ARBA00011970"/>
    </source>
</evidence>
<evidence type="ECO:0000256" key="8">
    <source>
        <dbReference type="PROSITE-ProRule" id="PRU00339"/>
    </source>
</evidence>
<accession>A0AAD7UEE5</accession>
<dbReference type="GO" id="GO:0042802">
    <property type="term" value="F:identical protein binding"/>
    <property type="evidence" value="ECO:0007669"/>
    <property type="project" value="InterPro"/>
</dbReference>
<sequence>MGGANNALFFFFSFLVFVADASIEEIRAAAMVHARDPGAADEVYRRYLDEFPDAMHLHGLVLHGAGETARGVGFIEKALEIRWDPTFLSNLGELKRSIGDLDGAIAALQGACPPECRNLAVASREAERWDLLEVASRHEKNRLDLGDALQKQRKFEQAEIVFGDVVEEGVDDVDRALVGWGVTAQQTGRLDVAAERYRRITNSSSPAGHQALVNLATISHERGDLDAAIASYESILRTRPDDAQALNNLGAALVTIGRHDEAVRVLERCGGQQPQALTNLAMHFANEGELGKAREHLRRARKRDKNNAGLVIREVTMMAPMATTTIELCLERVALAIRVAAALKNFSATLVNPVSSVEQIHFYLPYGGFVDRPLQEAIANLYRKLSPELQFFTRVKAQRPAKKRRVGFCSKFFGSFEPHGLLLEGVVKYLPRDKFRVVLLPVASPGRQASDFLLNATDELILLGLNFYENRGLIANAELDILVYADMLSEPMTYFLGFSRLASVQVVFWGNPVTSGRHEIDFFVSADRMEIEENLVHSCHYTEQVVLLGGQGIWYRKPSPPHHPSPPQNEDNKNALRFLLPQSNFKIHPEFDKIILEILRRRRRTDEVEIVVTEGRRERWTNILKKRLPGAKFVPRAKPSEFANFVSSFDLLLHPFPFGGSRTSSDGLAAGVPVLTRPTGSLRGRMAASFYETMGLTDPKWSLVARSSEEYVEFAIRLTNRTHLREVTRAVRERSHLIWERMEVVEEWSKFLARVPLLSHRDLYDSGNLVAAKKSMEPFVSDDLLIDYGAILQQLGEYEAAEAALRKSLALNPTNQIALNNLAVTLHESGRLAEARVVYQQTSGDVALYNAANALRDAGDVPAAIAKLREVLGDDDPIPFLFEPANHRPFFDNSYILSRNSLVVMEGTSLKIPETIESPPTDDELDPFGGGGGGGAYEKSLVLFHLIVQPFGGGGRKDDVLAVLAHNRNQPFLKVHCLVEKNESFVQDFVVIGRRLRFSDASIYARKYLPRDALVVIANADIAFDESIKRLTPLYLQDTVVALAPWESKHVFRPRVDSQDAWVFSNRNSRLFDVDVEIGRPRCDNFIAAHLRKHVRLASPSLAVRALHYHQKNRSSIHTYASPTEIKGPSAYVRLTDQWLF</sequence>
<dbReference type="PANTHER" id="PTHR44998:SF1">
    <property type="entry name" value="UDP-N-ACETYLGLUCOSAMINE--PEPTIDE N-ACETYLGLUCOSAMINYLTRANSFERASE 110 KDA SUBUNIT"/>
    <property type="match status" value="1"/>
</dbReference>
<dbReference type="PANTHER" id="PTHR44998">
    <property type="match status" value="1"/>
</dbReference>
<reference evidence="11" key="1">
    <citation type="submission" date="2023-01" db="EMBL/GenBank/DDBJ databases">
        <title>Metagenome sequencing of chrysophaentin producing Chrysophaeum taylorii.</title>
        <authorList>
            <person name="Davison J."/>
            <person name="Bewley C."/>
        </authorList>
    </citation>
    <scope>NUCLEOTIDE SEQUENCE</scope>
    <source>
        <strain evidence="11">NIES-1699</strain>
    </source>
</reference>
<comment type="similarity">
    <text evidence="2">Belongs to the glycosyltransferase 41 family. O-GlcNAc transferase subfamily.</text>
</comment>
<feature type="signal peptide" evidence="9">
    <location>
        <begin position="1"/>
        <end position="21"/>
    </location>
</feature>
<keyword evidence="5" id="KW-0808">Transferase</keyword>
<protein>
    <recommendedName>
        <fullName evidence="3">protein O-GlcNAc transferase</fullName>
        <ecNumber evidence="3">2.4.1.255</ecNumber>
    </recommendedName>
</protein>
<dbReference type="SMART" id="SM00028">
    <property type="entry name" value="TPR"/>
    <property type="match status" value="4"/>
</dbReference>
<keyword evidence="7 8" id="KW-0802">TPR repeat</keyword>
<keyword evidence="9" id="KW-0732">Signal</keyword>
<dbReference type="Proteomes" id="UP001230188">
    <property type="component" value="Unassembled WGS sequence"/>
</dbReference>
<dbReference type="InterPro" id="IPR019734">
    <property type="entry name" value="TPR_rpt"/>
</dbReference>
<dbReference type="EMBL" id="JAQMWT010000359">
    <property type="protein sequence ID" value="KAJ8603228.1"/>
    <property type="molecule type" value="Genomic_DNA"/>
</dbReference>
<evidence type="ECO:0000256" key="9">
    <source>
        <dbReference type="SAM" id="SignalP"/>
    </source>
</evidence>
<evidence type="ECO:0000256" key="7">
    <source>
        <dbReference type="ARBA" id="ARBA00022803"/>
    </source>
</evidence>
<organism evidence="11 12">
    <name type="scientific">Chrysophaeum taylorii</name>
    <dbReference type="NCBI Taxonomy" id="2483200"/>
    <lineage>
        <taxon>Eukaryota</taxon>
        <taxon>Sar</taxon>
        <taxon>Stramenopiles</taxon>
        <taxon>Ochrophyta</taxon>
        <taxon>Pelagophyceae</taxon>
        <taxon>Pelagomonadales</taxon>
        <taxon>Pelagomonadaceae</taxon>
        <taxon>Chrysophaeum</taxon>
    </lineage>
</organism>
<feature type="chain" id="PRO_5042132122" description="protein O-GlcNAc transferase" evidence="9">
    <location>
        <begin position="22"/>
        <end position="1141"/>
    </location>
</feature>
<dbReference type="SUPFAM" id="SSF48452">
    <property type="entry name" value="TPR-like"/>
    <property type="match status" value="2"/>
</dbReference>
<evidence type="ECO:0000313" key="11">
    <source>
        <dbReference type="EMBL" id="KAJ8603228.1"/>
    </source>
</evidence>
<dbReference type="PROSITE" id="PS50005">
    <property type="entry name" value="TPR"/>
    <property type="match status" value="3"/>
</dbReference>
<keyword evidence="4" id="KW-0328">Glycosyltransferase</keyword>
<dbReference type="EC" id="2.4.1.255" evidence="3"/>
<keyword evidence="12" id="KW-1185">Reference proteome</keyword>
<dbReference type="Gene3D" id="3.40.50.11380">
    <property type="match status" value="1"/>
</dbReference>
<dbReference type="GO" id="GO:0006493">
    <property type="term" value="P:protein O-linked glycosylation"/>
    <property type="evidence" value="ECO:0007669"/>
    <property type="project" value="TreeGrafter"/>
</dbReference>
<dbReference type="AlphaFoldDB" id="A0AAD7UEE5"/>
<comment type="pathway">
    <text evidence="1">Protein modification; protein glycosylation.</text>
</comment>
<comment type="caution">
    <text evidence="11">The sequence shown here is derived from an EMBL/GenBank/DDBJ whole genome shotgun (WGS) entry which is preliminary data.</text>
</comment>
<keyword evidence="6" id="KW-0677">Repeat</keyword>
<dbReference type="Pfam" id="PF13844">
    <property type="entry name" value="Glyco_transf_41"/>
    <property type="match status" value="1"/>
</dbReference>
<evidence type="ECO:0000256" key="1">
    <source>
        <dbReference type="ARBA" id="ARBA00004922"/>
    </source>
</evidence>
<proteinExistence type="inferred from homology"/>
<feature type="repeat" description="TPR" evidence="8">
    <location>
        <begin position="782"/>
        <end position="815"/>
    </location>
</feature>
<dbReference type="Gene3D" id="1.25.40.10">
    <property type="entry name" value="Tetratricopeptide repeat domain"/>
    <property type="match status" value="3"/>
</dbReference>
<evidence type="ECO:0000259" key="10">
    <source>
        <dbReference type="Pfam" id="PF13844"/>
    </source>
</evidence>